<gene>
    <name evidence="4" type="ORF">DFL_002470</name>
</gene>
<feature type="signal peptide" evidence="3">
    <location>
        <begin position="1"/>
        <end position="20"/>
    </location>
</feature>
<evidence type="ECO:0000313" key="5">
    <source>
        <dbReference type="Proteomes" id="UP000283090"/>
    </source>
</evidence>
<protein>
    <submittedName>
        <fullName evidence="4">Uncharacterized protein</fullName>
    </submittedName>
</protein>
<keyword evidence="2" id="KW-1133">Transmembrane helix</keyword>
<dbReference type="GeneID" id="93584781"/>
<evidence type="ECO:0000256" key="3">
    <source>
        <dbReference type="SAM" id="SignalP"/>
    </source>
</evidence>
<feature type="transmembrane region" description="Helical" evidence="2">
    <location>
        <begin position="126"/>
        <end position="146"/>
    </location>
</feature>
<accession>A0A437AAW0</accession>
<proteinExistence type="predicted"/>
<organism evidence="4 5">
    <name type="scientific">Arthrobotrys flagrans</name>
    <name type="common">Nematode-trapping fungus</name>
    <name type="synonym">Trichothecium flagrans</name>
    <dbReference type="NCBI Taxonomy" id="97331"/>
    <lineage>
        <taxon>Eukaryota</taxon>
        <taxon>Fungi</taxon>
        <taxon>Dikarya</taxon>
        <taxon>Ascomycota</taxon>
        <taxon>Pezizomycotina</taxon>
        <taxon>Orbiliomycetes</taxon>
        <taxon>Orbiliales</taxon>
        <taxon>Orbiliaceae</taxon>
        <taxon>Arthrobotrys</taxon>
    </lineage>
</organism>
<dbReference type="OrthoDB" id="5327151at2759"/>
<keyword evidence="3" id="KW-0732">Signal</keyword>
<sequence length="152" mass="16398">MRFTKYLAIAVAALAFQGTSLPILSMPGHELSVGQRDLTSISKVLDIMTRNLASLPRLISVPKVIASVKRSPAEGTIEIESDPSPVAGSAFNKKSAISEPEPEELEETLIRRATTMDPSVGISQDLPSGIVIFMIVFMLFAMFTSISMKDAD</sequence>
<dbReference type="VEuPathDB" id="FungiDB:DFL_002470"/>
<keyword evidence="2" id="KW-0472">Membrane</keyword>
<dbReference type="RefSeq" id="XP_067493825.1">
    <property type="nucleotide sequence ID" value="XM_067631262.1"/>
</dbReference>
<evidence type="ECO:0000256" key="1">
    <source>
        <dbReference type="SAM" id="MobiDB-lite"/>
    </source>
</evidence>
<evidence type="ECO:0000256" key="2">
    <source>
        <dbReference type="SAM" id="Phobius"/>
    </source>
</evidence>
<evidence type="ECO:0000313" key="4">
    <source>
        <dbReference type="EMBL" id="RVD88281.1"/>
    </source>
</evidence>
<feature type="chain" id="PRO_5019391385" evidence="3">
    <location>
        <begin position="21"/>
        <end position="152"/>
    </location>
</feature>
<feature type="region of interest" description="Disordered" evidence="1">
    <location>
        <begin position="84"/>
        <end position="103"/>
    </location>
</feature>
<dbReference type="Proteomes" id="UP000283090">
    <property type="component" value="Unassembled WGS sequence"/>
</dbReference>
<dbReference type="EMBL" id="SAEB01000003">
    <property type="protein sequence ID" value="RVD88281.1"/>
    <property type="molecule type" value="Genomic_DNA"/>
</dbReference>
<comment type="caution">
    <text evidence="4">The sequence shown here is derived from an EMBL/GenBank/DDBJ whole genome shotgun (WGS) entry which is preliminary data.</text>
</comment>
<name>A0A437AAW0_ARTFL</name>
<dbReference type="AlphaFoldDB" id="A0A437AAW0"/>
<keyword evidence="2" id="KW-0812">Transmembrane</keyword>
<reference evidence="4 5" key="1">
    <citation type="submission" date="2019-01" db="EMBL/GenBank/DDBJ databases">
        <title>Intercellular communication is required for trap formation in the nematode-trapping fungus Duddingtonia flagrans.</title>
        <authorList>
            <person name="Youssar L."/>
            <person name="Wernet V."/>
            <person name="Hensel N."/>
            <person name="Hildebrandt H.-G."/>
            <person name="Fischer R."/>
        </authorList>
    </citation>
    <scope>NUCLEOTIDE SEQUENCE [LARGE SCALE GENOMIC DNA]</scope>
    <source>
        <strain evidence="4 5">CBS H-5679</strain>
    </source>
</reference>
<keyword evidence="5" id="KW-1185">Reference proteome</keyword>